<dbReference type="InterPro" id="IPR052515">
    <property type="entry name" value="Gfo/Idh/MocA_Oxidoreductase"/>
</dbReference>
<reference evidence="5" key="1">
    <citation type="journal article" date="2014" name="Int. J. Syst. Evol. Microbiol.">
        <title>Complete genome sequence of Corynebacterium casei LMG S-19264T (=DSM 44701T), isolated from a smear-ripened cheese.</title>
        <authorList>
            <consortium name="US DOE Joint Genome Institute (JGI-PGF)"/>
            <person name="Walter F."/>
            <person name="Albersmeier A."/>
            <person name="Kalinowski J."/>
            <person name="Ruckert C."/>
        </authorList>
    </citation>
    <scope>NUCLEOTIDE SEQUENCE</scope>
    <source>
        <strain evidence="5">CGMCC 4.7403</strain>
    </source>
</reference>
<dbReference type="Pfam" id="PF01408">
    <property type="entry name" value="GFO_IDH_MocA"/>
    <property type="match status" value="1"/>
</dbReference>
<comment type="caution">
    <text evidence="5">The sequence shown here is derived from an EMBL/GenBank/DDBJ whole genome shotgun (WGS) entry which is preliminary data.</text>
</comment>
<dbReference type="SUPFAM" id="SSF51735">
    <property type="entry name" value="NAD(P)-binding Rossmann-fold domains"/>
    <property type="match status" value="1"/>
</dbReference>
<sequence>MLTFGVIGCGSIGGFLARLLTREDKELADRARLAAVAGRDPARVGALAAEVRCGATDVAGLLARRDVNAVLVCTPSGTHARLAEEALRAGKHVLVEKPVDVTPQTADRLISVAREAGRTLGVVSQHRFDPAARLARTAIASGRLGRVTSVMTELAWWRGSAYYSSGTWRGTPALDGGGALMNQAIHAVDLVQWLAGPVVEVAAHTARLAHPGIEVEDVATASLRFANGALGTLLATTAAYPGRTARTAVNGDRGSVVIDDDELAYLHLARHGEDAPAYGAFGTADQSADYAAALVRDPARDASGLLYQPHRDQLLDFCDAVREGRPPLVDGAAGRQAVAVVTAIYASARTGRPQRVDTGTPAGIRGTPRFTKESPKGDQQTTKQ</sequence>
<evidence type="ECO:0000313" key="6">
    <source>
        <dbReference type="Proteomes" id="UP000603227"/>
    </source>
</evidence>
<evidence type="ECO:0000259" key="4">
    <source>
        <dbReference type="Pfam" id="PF02894"/>
    </source>
</evidence>
<dbReference type="AlphaFoldDB" id="A0A919DCP2"/>
<dbReference type="InterPro" id="IPR036291">
    <property type="entry name" value="NAD(P)-bd_dom_sf"/>
</dbReference>
<dbReference type="PANTHER" id="PTHR43249">
    <property type="entry name" value="UDP-N-ACETYL-2-AMINO-2-DEOXY-D-GLUCURONATE OXIDASE"/>
    <property type="match status" value="1"/>
</dbReference>
<evidence type="ECO:0000256" key="1">
    <source>
        <dbReference type="ARBA" id="ARBA00010928"/>
    </source>
</evidence>
<reference evidence="5" key="2">
    <citation type="submission" date="2020-09" db="EMBL/GenBank/DDBJ databases">
        <authorList>
            <person name="Sun Q."/>
            <person name="Zhou Y."/>
        </authorList>
    </citation>
    <scope>NUCLEOTIDE SEQUENCE</scope>
    <source>
        <strain evidence="5">CGMCC 4.7403</strain>
    </source>
</reference>
<dbReference type="InterPro" id="IPR000683">
    <property type="entry name" value="Gfo/Idh/MocA-like_OxRdtase_N"/>
</dbReference>
<name>A0A919DCP2_9ACTN</name>
<protein>
    <submittedName>
        <fullName evidence="5">Oxidoreductase</fullName>
    </submittedName>
</protein>
<evidence type="ECO:0000259" key="3">
    <source>
        <dbReference type="Pfam" id="PF01408"/>
    </source>
</evidence>
<dbReference type="EMBL" id="BNAT01000018">
    <property type="protein sequence ID" value="GHE33069.1"/>
    <property type="molecule type" value="Genomic_DNA"/>
</dbReference>
<dbReference type="Gene3D" id="3.30.360.10">
    <property type="entry name" value="Dihydrodipicolinate Reductase, domain 2"/>
    <property type="match status" value="1"/>
</dbReference>
<dbReference type="Gene3D" id="3.40.50.720">
    <property type="entry name" value="NAD(P)-binding Rossmann-like Domain"/>
    <property type="match status" value="1"/>
</dbReference>
<evidence type="ECO:0000256" key="2">
    <source>
        <dbReference type="SAM" id="MobiDB-lite"/>
    </source>
</evidence>
<keyword evidence="6" id="KW-1185">Reference proteome</keyword>
<dbReference type="Proteomes" id="UP000603227">
    <property type="component" value="Unassembled WGS sequence"/>
</dbReference>
<comment type="similarity">
    <text evidence="1">Belongs to the Gfo/Idh/MocA family.</text>
</comment>
<dbReference type="RefSeq" id="WP_189784690.1">
    <property type="nucleotide sequence ID" value="NZ_BNAT01000018.1"/>
</dbReference>
<organism evidence="5 6">
    <name type="scientific">Streptomyces capitiformicae</name>
    <dbReference type="NCBI Taxonomy" id="2014920"/>
    <lineage>
        <taxon>Bacteria</taxon>
        <taxon>Bacillati</taxon>
        <taxon>Actinomycetota</taxon>
        <taxon>Actinomycetes</taxon>
        <taxon>Kitasatosporales</taxon>
        <taxon>Streptomycetaceae</taxon>
        <taxon>Streptomyces</taxon>
    </lineage>
</organism>
<evidence type="ECO:0000313" key="5">
    <source>
        <dbReference type="EMBL" id="GHE33069.1"/>
    </source>
</evidence>
<dbReference type="GO" id="GO:0000166">
    <property type="term" value="F:nucleotide binding"/>
    <property type="evidence" value="ECO:0007669"/>
    <property type="project" value="InterPro"/>
</dbReference>
<proteinExistence type="inferred from homology"/>
<dbReference type="Pfam" id="PF02894">
    <property type="entry name" value="GFO_IDH_MocA_C"/>
    <property type="match status" value="1"/>
</dbReference>
<dbReference type="InterPro" id="IPR004104">
    <property type="entry name" value="Gfo/Idh/MocA-like_OxRdtase_C"/>
</dbReference>
<feature type="domain" description="Gfo/Idh/MocA-like oxidoreductase N-terminal" evidence="3">
    <location>
        <begin position="3"/>
        <end position="122"/>
    </location>
</feature>
<accession>A0A919DCP2</accession>
<feature type="region of interest" description="Disordered" evidence="2">
    <location>
        <begin position="352"/>
        <end position="384"/>
    </location>
</feature>
<feature type="domain" description="Gfo/Idh/MocA-like oxidoreductase C-terminal" evidence="4">
    <location>
        <begin position="137"/>
        <end position="353"/>
    </location>
</feature>
<dbReference type="PANTHER" id="PTHR43249:SF1">
    <property type="entry name" value="D-GLUCOSIDE 3-DEHYDROGENASE"/>
    <property type="match status" value="1"/>
</dbReference>
<dbReference type="SUPFAM" id="SSF55347">
    <property type="entry name" value="Glyceraldehyde-3-phosphate dehydrogenase-like, C-terminal domain"/>
    <property type="match status" value="1"/>
</dbReference>
<gene>
    <name evidence="5" type="ORF">GCM10017771_50060</name>
</gene>